<keyword evidence="3" id="KW-1185">Reference proteome</keyword>
<keyword evidence="1" id="KW-0812">Transmembrane</keyword>
<protein>
    <recommendedName>
        <fullName evidence="4">Lycopene cyclase domain-containing protein</fullName>
    </recommendedName>
</protein>
<feature type="transmembrane region" description="Helical" evidence="1">
    <location>
        <begin position="23"/>
        <end position="41"/>
    </location>
</feature>
<evidence type="ECO:0000313" key="3">
    <source>
        <dbReference type="Proteomes" id="UP000198379"/>
    </source>
</evidence>
<reference evidence="2 3" key="1">
    <citation type="submission" date="2017-06" db="EMBL/GenBank/DDBJ databases">
        <authorList>
            <person name="Kim H.J."/>
            <person name="Triplett B.A."/>
        </authorList>
    </citation>
    <scope>NUCLEOTIDE SEQUENCE [LARGE SCALE GENOMIC DNA]</scope>
    <source>
        <strain evidence="2 3">DSM 25597</strain>
    </source>
</reference>
<evidence type="ECO:0008006" key="4">
    <source>
        <dbReference type="Google" id="ProtNLM"/>
    </source>
</evidence>
<dbReference type="RefSeq" id="WP_089374025.1">
    <property type="nucleotide sequence ID" value="NZ_BMEP01000004.1"/>
</dbReference>
<gene>
    <name evidence="2" type="ORF">SAMN06265376_11371</name>
</gene>
<keyword evidence="1" id="KW-0472">Membrane</keyword>
<evidence type="ECO:0000313" key="2">
    <source>
        <dbReference type="EMBL" id="SNS38991.1"/>
    </source>
</evidence>
<accession>A0A239E3L2</accession>
<dbReference type="EMBL" id="FZNY01000013">
    <property type="protein sequence ID" value="SNS38991.1"/>
    <property type="molecule type" value="Genomic_DNA"/>
</dbReference>
<feature type="transmembrane region" description="Helical" evidence="1">
    <location>
        <begin position="46"/>
        <end position="65"/>
    </location>
</feature>
<evidence type="ECO:0000256" key="1">
    <source>
        <dbReference type="SAM" id="Phobius"/>
    </source>
</evidence>
<dbReference type="Proteomes" id="UP000198379">
    <property type="component" value="Unassembled WGS sequence"/>
</dbReference>
<dbReference type="OrthoDB" id="1453574at2"/>
<feature type="transmembrane region" description="Helical" evidence="1">
    <location>
        <begin position="85"/>
        <end position="108"/>
    </location>
</feature>
<dbReference type="AlphaFoldDB" id="A0A239E3L2"/>
<proteinExistence type="predicted"/>
<sequence>MKNAIKLWPYAICLLPQFFITDYLWYMIIIIAIGFLAKFVVRPKNVFVTLFVLELVTCAILFLVFNDRVFYLNGIFENLKLPALLSPVAFILFNAINMTVLFFTGYTLGKVVSIRKTIPAEE</sequence>
<keyword evidence="1" id="KW-1133">Transmembrane helix</keyword>
<name>A0A239E3L2_9FLAO</name>
<organism evidence="2 3">
    <name type="scientific">Dokdonia pacifica</name>
    <dbReference type="NCBI Taxonomy" id="1627892"/>
    <lineage>
        <taxon>Bacteria</taxon>
        <taxon>Pseudomonadati</taxon>
        <taxon>Bacteroidota</taxon>
        <taxon>Flavobacteriia</taxon>
        <taxon>Flavobacteriales</taxon>
        <taxon>Flavobacteriaceae</taxon>
        <taxon>Dokdonia</taxon>
    </lineage>
</organism>